<evidence type="ECO:0008006" key="4">
    <source>
        <dbReference type="Google" id="ProtNLM"/>
    </source>
</evidence>
<evidence type="ECO:0000313" key="1">
    <source>
        <dbReference type="EMBL" id="QJA48886.1"/>
    </source>
</evidence>
<organism evidence="1">
    <name type="scientific">viral metagenome</name>
    <dbReference type="NCBI Taxonomy" id="1070528"/>
    <lineage>
        <taxon>unclassified sequences</taxon>
        <taxon>metagenomes</taxon>
        <taxon>organismal metagenomes</taxon>
    </lineage>
</organism>
<dbReference type="AlphaFoldDB" id="A0A6H1ZLT3"/>
<gene>
    <name evidence="2" type="ORF">MM415A01289_0014</name>
    <name evidence="1" type="ORF">TM448A01177_0014</name>
    <name evidence="3" type="ORF">TM448B02179_0002</name>
</gene>
<name>A0A6H1ZLT3_9ZZZZ</name>
<evidence type="ECO:0000313" key="2">
    <source>
        <dbReference type="EMBL" id="QJA77528.1"/>
    </source>
</evidence>
<dbReference type="EMBL" id="MT144888">
    <property type="protein sequence ID" value="QJI00960.1"/>
    <property type="molecule type" value="Genomic_DNA"/>
</dbReference>
<sequence>MSEFLTDLNLHLSHISEKVWILNTPLIYNSDLVGQIIVPAGFNTDLASVPRVPIIFSMWGSRAHYEATIHDYLFRSDSKPSVTFNDANKVLLEAMKVRMKPWYICYPMYWGVCIGSSPYWCKRKVNAEIVN</sequence>
<accession>A0A6H1ZLT3</accession>
<reference evidence="1" key="1">
    <citation type="submission" date="2020-03" db="EMBL/GenBank/DDBJ databases">
        <title>The deep terrestrial virosphere.</title>
        <authorList>
            <person name="Holmfeldt K."/>
            <person name="Nilsson E."/>
            <person name="Simone D."/>
            <person name="Lopez-Fernandez M."/>
            <person name="Wu X."/>
            <person name="de Brujin I."/>
            <person name="Lundin D."/>
            <person name="Andersson A."/>
            <person name="Bertilsson S."/>
            <person name="Dopson M."/>
        </authorList>
    </citation>
    <scope>NUCLEOTIDE SEQUENCE</scope>
    <source>
        <strain evidence="2">MM415A01289</strain>
        <strain evidence="1">TM448A01177</strain>
        <strain evidence="3">TM448B02179</strain>
    </source>
</reference>
<evidence type="ECO:0000313" key="3">
    <source>
        <dbReference type="EMBL" id="QJI00960.1"/>
    </source>
</evidence>
<dbReference type="Pfam" id="PF07087">
    <property type="entry name" value="DUF1353"/>
    <property type="match status" value="1"/>
</dbReference>
<proteinExistence type="predicted"/>
<dbReference type="EMBL" id="MT142287">
    <property type="protein sequence ID" value="QJA77528.1"/>
    <property type="molecule type" value="Genomic_DNA"/>
</dbReference>
<dbReference type="EMBL" id="MT144107">
    <property type="protein sequence ID" value="QJA48886.1"/>
    <property type="molecule type" value="Genomic_DNA"/>
</dbReference>
<protein>
    <recommendedName>
        <fullName evidence="4">DUF1353 domain-containing protein</fullName>
    </recommendedName>
</protein>
<dbReference type="InterPro" id="IPR010767">
    <property type="entry name" value="Phage_CGC-2007_Cje0229"/>
</dbReference>